<dbReference type="InterPro" id="IPR036388">
    <property type="entry name" value="WH-like_DNA-bd_sf"/>
</dbReference>
<dbReference type="GO" id="GO:0003700">
    <property type="term" value="F:DNA-binding transcription factor activity"/>
    <property type="evidence" value="ECO:0007669"/>
    <property type="project" value="InterPro"/>
</dbReference>
<protein>
    <recommendedName>
        <fullName evidence="1">HTH marR-type domain-containing protein</fullName>
    </recommendedName>
</protein>
<evidence type="ECO:0000313" key="3">
    <source>
        <dbReference type="Proteomes" id="UP000445309"/>
    </source>
</evidence>
<dbReference type="InterPro" id="IPR000835">
    <property type="entry name" value="HTH_MarR-typ"/>
</dbReference>
<dbReference type="PROSITE" id="PS50995">
    <property type="entry name" value="HTH_MARR_2"/>
    <property type="match status" value="1"/>
</dbReference>
<dbReference type="InterPro" id="IPR039422">
    <property type="entry name" value="MarR/SlyA-like"/>
</dbReference>
<gene>
    <name evidence="2" type="ORF">CHRY9393_02846</name>
</gene>
<dbReference type="PANTHER" id="PTHR33164">
    <property type="entry name" value="TRANSCRIPTIONAL REGULATOR, MARR FAMILY"/>
    <property type="match status" value="1"/>
</dbReference>
<dbReference type="SUPFAM" id="SSF46785">
    <property type="entry name" value="Winged helix' DNA-binding domain"/>
    <property type="match status" value="1"/>
</dbReference>
<feature type="domain" description="HTH marR-type" evidence="1">
    <location>
        <begin position="69"/>
        <end position="201"/>
    </location>
</feature>
<organism evidence="2 3">
    <name type="scientific">Chryseobacterium fistulae</name>
    <dbReference type="NCBI Taxonomy" id="2675058"/>
    <lineage>
        <taxon>Bacteria</taxon>
        <taxon>Pseudomonadati</taxon>
        <taxon>Bacteroidota</taxon>
        <taxon>Flavobacteriia</taxon>
        <taxon>Flavobacteriales</taxon>
        <taxon>Weeksellaceae</taxon>
        <taxon>Chryseobacterium group</taxon>
        <taxon>Chryseobacterium</taxon>
    </lineage>
</organism>
<dbReference type="Pfam" id="PF13463">
    <property type="entry name" value="HTH_27"/>
    <property type="match status" value="1"/>
</dbReference>
<accession>A0A6N4XRR6</accession>
<dbReference type="AlphaFoldDB" id="A0A6N4XRR6"/>
<dbReference type="PANTHER" id="PTHR33164:SF43">
    <property type="entry name" value="HTH-TYPE TRANSCRIPTIONAL REPRESSOR YETL"/>
    <property type="match status" value="1"/>
</dbReference>
<dbReference type="Gene3D" id="1.10.10.10">
    <property type="entry name" value="Winged helix-like DNA-binding domain superfamily/Winged helix DNA-binding domain"/>
    <property type="match status" value="1"/>
</dbReference>
<dbReference type="GO" id="GO:0006950">
    <property type="term" value="P:response to stress"/>
    <property type="evidence" value="ECO:0007669"/>
    <property type="project" value="TreeGrafter"/>
</dbReference>
<dbReference type="EMBL" id="CACVBY010000081">
    <property type="protein sequence ID" value="CAA7391134.1"/>
    <property type="molecule type" value="Genomic_DNA"/>
</dbReference>
<dbReference type="Proteomes" id="UP000445309">
    <property type="component" value="Unassembled WGS sequence"/>
</dbReference>
<keyword evidence="3" id="KW-1185">Reference proteome</keyword>
<dbReference type="PRINTS" id="PR00598">
    <property type="entry name" value="HTHMARR"/>
</dbReference>
<sequence>MYTNVLIMNFDLIKAVVELVQQFMEQNEGKSLYTNDLQGFTEWINASCKNNPESEDPSWIGKESGRSSDSIINTLLIRMGRYAKTYSRSIGNSVFSSQDDFIYLIGLKTMGAMTKMELIRHNVHEKSSGILIINRLIRHGWAEQAVSEKDKRTKYIQITEKGLAVLDEHMDEIRRASKIVVGNLAHSEQMLLITILSKLDEFHDSFYRMNLENNDLLDVVYKKLN</sequence>
<evidence type="ECO:0000313" key="2">
    <source>
        <dbReference type="EMBL" id="CAA7391134.1"/>
    </source>
</evidence>
<evidence type="ECO:0000259" key="1">
    <source>
        <dbReference type="PROSITE" id="PS50995"/>
    </source>
</evidence>
<dbReference type="InterPro" id="IPR036390">
    <property type="entry name" value="WH_DNA-bd_sf"/>
</dbReference>
<reference evidence="2 3" key="1">
    <citation type="submission" date="2020-01" db="EMBL/GenBank/DDBJ databases">
        <authorList>
            <person name="Rodrigo-Torres L."/>
            <person name="Arahal R. D."/>
            <person name="Lucena T."/>
        </authorList>
    </citation>
    <scope>NUCLEOTIDE SEQUENCE [LARGE SCALE GENOMIC DNA]</scope>
    <source>
        <strain evidence="2 3">CECT 9393</strain>
    </source>
</reference>
<proteinExistence type="predicted"/>
<name>A0A6N4XRR6_9FLAO</name>